<reference evidence="16 17" key="1">
    <citation type="submission" date="2017-04" db="EMBL/GenBank/DDBJ databases">
        <title>Genome sequencing of [Candida] sorbophila.</title>
        <authorList>
            <person name="Ahn J.O."/>
        </authorList>
    </citation>
    <scope>NUCLEOTIDE SEQUENCE [LARGE SCALE GENOMIC DNA]</scope>
    <source>
        <strain evidence="16 17">DS02</strain>
    </source>
</reference>
<organism evidence="16 17">
    <name type="scientific">Wickerhamiella sorbophila</name>
    <dbReference type="NCBI Taxonomy" id="45607"/>
    <lineage>
        <taxon>Eukaryota</taxon>
        <taxon>Fungi</taxon>
        <taxon>Dikarya</taxon>
        <taxon>Ascomycota</taxon>
        <taxon>Saccharomycotina</taxon>
        <taxon>Dipodascomycetes</taxon>
        <taxon>Dipodascales</taxon>
        <taxon>Trichomonascaceae</taxon>
        <taxon>Wickerhamiella</taxon>
    </lineage>
</organism>
<dbReference type="STRING" id="45607.A0A2T0FEY9"/>
<dbReference type="FunFam" id="3.40.190.80:FF:000001">
    <property type="entry name" value="Fructose-1,6-bisphosphatase class 1"/>
    <property type="match status" value="1"/>
</dbReference>
<evidence type="ECO:0000256" key="2">
    <source>
        <dbReference type="ARBA" id="ARBA00001946"/>
    </source>
</evidence>
<comment type="subunit">
    <text evidence="4">Homotetramer.</text>
</comment>
<dbReference type="GO" id="GO:0046872">
    <property type="term" value="F:metal ion binding"/>
    <property type="evidence" value="ECO:0007669"/>
    <property type="project" value="UniProtKB-KW"/>
</dbReference>
<accession>A0A2T0FEY9</accession>
<protein>
    <recommendedName>
        <fullName evidence="12">Fructose-1,6-bisphosphatase</fullName>
        <ecNumber evidence="5">3.1.3.11</ecNumber>
    </recommendedName>
    <alternativeName>
        <fullName evidence="11">D-fructose-1,6-bisphosphate 1-phosphohydrolase</fullName>
    </alternativeName>
</protein>
<keyword evidence="8" id="KW-0460">Magnesium</keyword>
<keyword evidence="6" id="KW-0479">Metal-binding</keyword>
<dbReference type="InterPro" id="IPR000146">
    <property type="entry name" value="FBPase_class-1"/>
</dbReference>
<evidence type="ECO:0000256" key="12">
    <source>
        <dbReference type="ARBA" id="ARBA00070480"/>
    </source>
</evidence>
<dbReference type="GO" id="GO:0042132">
    <property type="term" value="F:fructose 1,6-bisphosphate 1-phosphatase activity"/>
    <property type="evidence" value="ECO:0007669"/>
    <property type="project" value="UniProtKB-EC"/>
</dbReference>
<comment type="cofactor">
    <cofactor evidence="2">
        <name>Mg(2+)</name>
        <dbReference type="ChEBI" id="CHEBI:18420"/>
    </cofactor>
</comment>
<dbReference type="Gene3D" id="3.40.190.80">
    <property type="match status" value="1"/>
</dbReference>
<dbReference type="CDD" id="cd00354">
    <property type="entry name" value="FBPase"/>
    <property type="match status" value="1"/>
</dbReference>
<comment type="similarity">
    <text evidence="3 13">Belongs to the FBPase class 1 family.</text>
</comment>
<evidence type="ECO:0000313" key="17">
    <source>
        <dbReference type="Proteomes" id="UP000238350"/>
    </source>
</evidence>
<dbReference type="PANTHER" id="PTHR11556:SF1">
    <property type="entry name" value="FRUCTOSE-BISPHOSPHATASE"/>
    <property type="match status" value="1"/>
</dbReference>
<comment type="pathway">
    <text evidence="10">Carbohydrate biosynthesis.</text>
</comment>
<evidence type="ECO:0000313" key="16">
    <source>
        <dbReference type="EMBL" id="PRT53558.1"/>
    </source>
</evidence>
<evidence type="ECO:0000256" key="11">
    <source>
        <dbReference type="ARBA" id="ARBA00032973"/>
    </source>
</evidence>
<dbReference type="SUPFAM" id="SSF56655">
    <property type="entry name" value="Carbohydrate phosphatase"/>
    <property type="match status" value="1"/>
</dbReference>
<dbReference type="Proteomes" id="UP000238350">
    <property type="component" value="Unassembled WGS sequence"/>
</dbReference>
<dbReference type="PIRSF" id="PIRSF000904">
    <property type="entry name" value="FBPtase_SBPase"/>
    <property type="match status" value="1"/>
</dbReference>
<dbReference type="RefSeq" id="XP_024663504.1">
    <property type="nucleotide sequence ID" value="XM_024807736.1"/>
</dbReference>
<evidence type="ECO:0000256" key="1">
    <source>
        <dbReference type="ARBA" id="ARBA00001273"/>
    </source>
</evidence>
<keyword evidence="17" id="KW-1185">Reference proteome</keyword>
<dbReference type="PANTHER" id="PTHR11556">
    <property type="entry name" value="FRUCTOSE-1,6-BISPHOSPHATASE-RELATED"/>
    <property type="match status" value="1"/>
</dbReference>
<dbReference type="EMBL" id="NDIQ01000001">
    <property type="protein sequence ID" value="PRT53558.1"/>
    <property type="molecule type" value="Genomic_DNA"/>
</dbReference>
<dbReference type="NCBIfam" id="NF006778">
    <property type="entry name" value="PRK09293.1-1"/>
    <property type="match status" value="1"/>
</dbReference>
<dbReference type="GeneID" id="36514927"/>
<dbReference type="GO" id="GO:0005986">
    <property type="term" value="P:sucrose biosynthetic process"/>
    <property type="evidence" value="ECO:0007669"/>
    <property type="project" value="TreeGrafter"/>
</dbReference>
<dbReference type="OrthoDB" id="10256725at2759"/>
<evidence type="ECO:0000256" key="3">
    <source>
        <dbReference type="ARBA" id="ARBA00010941"/>
    </source>
</evidence>
<dbReference type="AlphaFoldDB" id="A0A2T0FEY9"/>
<evidence type="ECO:0000256" key="7">
    <source>
        <dbReference type="ARBA" id="ARBA00022801"/>
    </source>
</evidence>
<evidence type="ECO:0000259" key="15">
    <source>
        <dbReference type="Pfam" id="PF18913"/>
    </source>
</evidence>
<dbReference type="PROSITE" id="PS00124">
    <property type="entry name" value="FBPASE"/>
    <property type="match status" value="1"/>
</dbReference>
<dbReference type="InterPro" id="IPR033391">
    <property type="entry name" value="FBPase_N"/>
</dbReference>
<dbReference type="HAMAP" id="MF_01855">
    <property type="entry name" value="FBPase_class1"/>
    <property type="match status" value="1"/>
</dbReference>
<dbReference type="Pfam" id="PF00316">
    <property type="entry name" value="FBPase"/>
    <property type="match status" value="1"/>
</dbReference>
<dbReference type="GO" id="GO:0006094">
    <property type="term" value="P:gluconeogenesis"/>
    <property type="evidence" value="ECO:0007669"/>
    <property type="project" value="TreeGrafter"/>
</dbReference>
<evidence type="ECO:0000256" key="10">
    <source>
        <dbReference type="ARBA" id="ARBA00024331"/>
    </source>
</evidence>
<comment type="catalytic activity">
    <reaction evidence="1">
        <text>beta-D-fructose 1,6-bisphosphate + H2O = beta-D-fructose 6-phosphate + phosphate</text>
        <dbReference type="Rhea" id="RHEA:11064"/>
        <dbReference type="ChEBI" id="CHEBI:15377"/>
        <dbReference type="ChEBI" id="CHEBI:32966"/>
        <dbReference type="ChEBI" id="CHEBI:43474"/>
        <dbReference type="ChEBI" id="CHEBI:57634"/>
        <dbReference type="EC" id="3.1.3.11"/>
    </reaction>
</comment>
<gene>
    <name evidence="16" type="ORF">B9G98_01178</name>
</gene>
<feature type="domain" description="Fructose-1-6-bisphosphatase class I N-terminal" evidence="14">
    <location>
        <begin position="13"/>
        <end position="198"/>
    </location>
</feature>
<comment type="caution">
    <text evidence="16">The sequence shown here is derived from an EMBL/GenBank/DDBJ whole genome shotgun (WGS) entry which is preliminary data.</text>
</comment>
<keyword evidence="9 13" id="KW-0119">Carbohydrate metabolism</keyword>
<dbReference type="GO" id="GO:0030388">
    <property type="term" value="P:fructose 1,6-bisphosphate metabolic process"/>
    <property type="evidence" value="ECO:0007669"/>
    <property type="project" value="TreeGrafter"/>
</dbReference>
<dbReference type="InterPro" id="IPR020548">
    <property type="entry name" value="Fructose_bisphosphatase_AS"/>
</dbReference>
<dbReference type="EC" id="3.1.3.11" evidence="5"/>
<dbReference type="GO" id="GO:0006002">
    <property type="term" value="P:fructose 6-phosphate metabolic process"/>
    <property type="evidence" value="ECO:0007669"/>
    <property type="project" value="TreeGrafter"/>
</dbReference>
<name>A0A2T0FEY9_9ASCO</name>
<dbReference type="Gene3D" id="3.30.540.10">
    <property type="entry name" value="Fructose-1,6-Bisphosphatase, subunit A, domain 1"/>
    <property type="match status" value="1"/>
</dbReference>
<proteinExistence type="inferred from homology"/>
<dbReference type="InterPro" id="IPR044015">
    <property type="entry name" value="FBPase_C_dom"/>
</dbReference>
<dbReference type="PIRSF" id="PIRSF500210">
    <property type="entry name" value="FBPtase"/>
    <property type="match status" value="1"/>
</dbReference>
<evidence type="ECO:0000259" key="14">
    <source>
        <dbReference type="Pfam" id="PF00316"/>
    </source>
</evidence>
<dbReference type="InterPro" id="IPR028343">
    <property type="entry name" value="FBPtase"/>
</dbReference>
<evidence type="ECO:0000256" key="4">
    <source>
        <dbReference type="ARBA" id="ARBA00011881"/>
    </source>
</evidence>
<evidence type="ECO:0000256" key="5">
    <source>
        <dbReference type="ARBA" id="ARBA00013093"/>
    </source>
</evidence>
<feature type="domain" description="Fructose-1-6-bisphosphatase class 1 C-terminal" evidence="15">
    <location>
        <begin position="203"/>
        <end position="331"/>
    </location>
</feature>
<evidence type="ECO:0000256" key="13">
    <source>
        <dbReference type="RuleBase" id="RU000508"/>
    </source>
</evidence>
<dbReference type="GO" id="GO:0006000">
    <property type="term" value="P:fructose metabolic process"/>
    <property type="evidence" value="ECO:0007669"/>
    <property type="project" value="TreeGrafter"/>
</dbReference>
<evidence type="ECO:0000256" key="6">
    <source>
        <dbReference type="ARBA" id="ARBA00022723"/>
    </source>
</evidence>
<dbReference type="PRINTS" id="PR00115">
    <property type="entry name" value="F16BPHPHTASE"/>
</dbReference>
<dbReference type="GO" id="GO:0005829">
    <property type="term" value="C:cytosol"/>
    <property type="evidence" value="ECO:0007669"/>
    <property type="project" value="TreeGrafter"/>
</dbReference>
<evidence type="ECO:0000256" key="9">
    <source>
        <dbReference type="ARBA" id="ARBA00023277"/>
    </source>
</evidence>
<dbReference type="FunFam" id="3.30.540.10:FF:000009">
    <property type="entry name" value="Fructose-1,6-bisphosphatase"/>
    <property type="match status" value="1"/>
</dbReference>
<keyword evidence="7 13" id="KW-0378">Hydrolase</keyword>
<dbReference type="Pfam" id="PF18913">
    <property type="entry name" value="FBPase_C"/>
    <property type="match status" value="1"/>
</dbReference>
<sequence length="335" mass="36558">MSTEHKVETDILTLTRFILQSQNKVAEASGDFTLLLNALQLSFKMIAFNIRRSTLVNLLGMSGTSNSTGDDQKKLDVIGDEIFINAMKASNKVRVVVSEEQEDLILLSGQGRYAVVCDPIDGSSNLDAGVSVGTIFGIYRLLEGSQGSIKDVLRSGKELVCAGYTMYGASANLVITMGNGLNGFTLDDSLGEFILTHPNLKVPHTRSIYSVNEGNTAYWSDGTRAYFESLKFPKDGSKPYSARYIGSMVADVHRTILYGGIFAYPADKKSKKGKLRLLYEGFPMAMIIEQAGGEAINDDGTRILDLVPETIHERSGVWLGSKGEIEKARSFIVPK</sequence>
<evidence type="ECO:0000256" key="8">
    <source>
        <dbReference type="ARBA" id="ARBA00022842"/>
    </source>
</evidence>